<proteinExistence type="predicted"/>
<feature type="domain" description="ABM" evidence="1">
    <location>
        <begin position="2"/>
        <end position="92"/>
    </location>
</feature>
<dbReference type="PROSITE" id="PS51725">
    <property type="entry name" value="ABM"/>
    <property type="match status" value="1"/>
</dbReference>
<gene>
    <name evidence="2" type="ORF">SAMN04488515_0186</name>
</gene>
<dbReference type="InterPro" id="IPR050744">
    <property type="entry name" value="AI-2_Isomerase_LsrG"/>
</dbReference>
<protein>
    <submittedName>
        <fullName evidence="2">Quinol monooxygenase YgiN</fullName>
    </submittedName>
</protein>
<dbReference type="Proteomes" id="UP000199167">
    <property type="component" value="Unassembled WGS sequence"/>
</dbReference>
<dbReference type="AlphaFoldDB" id="A0A1I0MSD7"/>
<dbReference type="InterPro" id="IPR007138">
    <property type="entry name" value="ABM_dom"/>
</dbReference>
<name>A0A1I0MSD7_9RHOB</name>
<dbReference type="RefSeq" id="WP_089989149.1">
    <property type="nucleotide sequence ID" value="NZ_FOIZ01000001.1"/>
</dbReference>
<keyword evidence="2" id="KW-0503">Monooxygenase</keyword>
<dbReference type="STRING" id="364200.SAMN04488515_0186"/>
<dbReference type="PANTHER" id="PTHR33336:SF1">
    <property type="entry name" value="(4S)-4-HYDROXY-5-PHOSPHONOOXYPENTANE-2,3-DIONE ISOMERASE"/>
    <property type="match status" value="1"/>
</dbReference>
<evidence type="ECO:0000259" key="1">
    <source>
        <dbReference type="PROSITE" id="PS51725"/>
    </source>
</evidence>
<dbReference type="GO" id="GO:0004497">
    <property type="term" value="F:monooxygenase activity"/>
    <property type="evidence" value="ECO:0007669"/>
    <property type="project" value="UniProtKB-KW"/>
</dbReference>
<reference evidence="2 3" key="1">
    <citation type="submission" date="2016-10" db="EMBL/GenBank/DDBJ databases">
        <authorList>
            <person name="de Groot N.N."/>
        </authorList>
    </citation>
    <scope>NUCLEOTIDE SEQUENCE [LARGE SCALE GENOMIC DNA]</scope>
    <source>
        <strain evidence="2 3">DSM 17925</strain>
    </source>
</reference>
<keyword evidence="3" id="KW-1185">Reference proteome</keyword>
<dbReference type="OrthoDB" id="9812754at2"/>
<sequence>MFAVCVTFRIKPEHLDEFMPIMRANAATSLASEPDCHCFDVLTDPDRPDEVFLYELYNDADAFQFHLDSSHFRSFDGATAKMIESKDVLTYRGVAR</sequence>
<dbReference type="EMBL" id="FOIZ01000001">
    <property type="protein sequence ID" value="SEV91093.1"/>
    <property type="molecule type" value="Genomic_DNA"/>
</dbReference>
<dbReference type="InterPro" id="IPR011008">
    <property type="entry name" value="Dimeric_a/b-barrel"/>
</dbReference>
<keyword evidence="2" id="KW-0560">Oxidoreductase</keyword>
<evidence type="ECO:0000313" key="3">
    <source>
        <dbReference type="Proteomes" id="UP000199167"/>
    </source>
</evidence>
<dbReference type="Pfam" id="PF03992">
    <property type="entry name" value="ABM"/>
    <property type="match status" value="1"/>
</dbReference>
<dbReference type="Gene3D" id="3.30.70.100">
    <property type="match status" value="1"/>
</dbReference>
<dbReference type="GO" id="GO:0005829">
    <property type="term" value="C:cytosol"/>
    <property type="evidence" value="ECO:0007669"/>
    <property type="project" value="TreeGrafter"/>
</dbReference>
<accession>A0A1I0MSD7</accession>
<organism evidence="2 3">
    <name type="scientific">Cognatiyoonia koreensis</name>
    <dbReference type="NCBI Taxonomy" id="364200"/>
    <lineage>
        <taxon>Bacteria</taxon>
        <taxon>Pseudomonadati</taxon>
        <taxon>Pseudomonadota</taxon>
        <taxon>Alphaproteobacteria</taxon>
        <taxon>Rhodobacterales</taxon>
        <taxon>Paracoccaceae</taxon>
        <taxon>Cognatiyoonia</taxon>
    </lineage>
</organism>
<evidence type="ECO:0000313" key="2">
    <source>
        <dbReference type="EMBL" id="SEV91093.1"/>
    </source>
</evidence>
<dbReference type="SUPFAM" id="SSF54909">
    <property type="entry name" value="Dimeric alpha+beta barrel"/>
    <property type="match status" value="1"/>
</dbReference>
<dbReference type="PANTHER" id="PTHR33336">
    <property type="entry name" value="QUINOL MONOOXYGENASE YGIN-RELATED"/>
    <property type="match status" value="1"/>
</dbReference>